<dbReference type="EMBL" id="WJIF01000007">
    <property type="protein sequence ID" value="MRG60785.1"/>
    <property type="molecule type" value="Genomic_DNA"/>
</dbReference>
<keyword evidence="1" id="KW-0812">Transmembrane</keyword>
<sequence length="143" mass="14244">MSGYGSADAGRNRVVVALLTFLAGALYGSVGTIGHRHSLRLGEVVIPWGLVAALIGVAALLVGIRLLLPGRWAAGAAAIGVIASVALLSLPGIGGSVLIPATIEGTIWTIAPAVIGVLVVAWPSLPDRRRTTSHAAADGSAAA</sequence>
<proteinExistence type="predicted"/>
<protein>
    <recommendedName>
        <fullName evidence="4">Histidinol dehydrogenase</fullName>
    </recommendedName>
</protein>
<evidence type="ECO:0000313" key="2">
    <source>
        <dbReference type="EMBL" id="MRG60785.1"/>
    </source>
</evidence>
<evidence type="ECO:0000313" key="3">
    <source>
        <dbReference type="Proteomes" id="UP000431080"/>
    </source>
</evidence>
<keyword evidence="1" id="KW-1133">Transmembrane helix</keyword>
<feature type="transmembrane region" description="Helical" evidence="1">
    <location>
        <begin position="12"/>
        <end position="33"/>
    </location>
</feature>
<dbReference type="AlphaFoldDB" id="A0A6I2F5P6"/>
<evidence type="ECO:0000256" key="1">
    <source>
        <dbReference type="SAM" id="Phobius"/>
    </source>
</evidence>
<keyword evidence="3" id="KW-1185">Reference proteome</keyword>
<dbReference type="RefSeq" id="WP_153685205.1">
    <property type="nucleotide sequence ID" value="NZ_WJIF01000007.1"/>
</dbReference>
<organism evidence="2 3">
    <name type="scientific">Agromyces agglutinans</name>
    <dbReference type="NCBI Taxonomy" id="2662258"/>
    <lineage>
        <taxon>Bacteria</taxon>
        <taxon>Bacillati</taxon>
        <taxon>Actinomycetota</taxon>
        <taxon>Actinomycetes</taxon>
        <taxon>Micrococcales</taxon>
        <taxon>Microbacteriaceae</taxon>
        <taxon>Agromyces</taxon>
    </lineage>
</organism>
<reference evidence="2 3" key="1">
    <citation type="submission" date="2019-10" db="EMBL/GenBank/DDBJ databases">
        <authorList>
            <person name="Nie G."/>
            <person name="Ming H."/>
            <person name="Yi B."/>
        </authorList>
    </citation>
    <scope>NUCLEOTIDE SEQUENCE [LARGE SCALE GENOMIC DNA]</scope>
    <source>
        <strain evidence="2 3">CFH 90414</strain>
    </source>
</reference>
<name>A0A6I2F5P6_9MICO</name>
<accession>A0A6I2F5P6</accession>
<comment type="caution">
    <text evidence="2">The sequence shown here is derived from an EMBL/GenBank/DDBJ whole genome shotgun (WGS) entry which is preliminary data.</text>
</comment>
<feature type="transmembrane region" description="Helical" evidence="1">
    <location>
        <begin position="105"/>
        <end position="125"/>
    </location>
</feature>
<dbReference type="Proteomes" id="UP000431080">
    <property type="component" value="Unassembled WGS sequence"/>
</dbReference>
<feature type="transmembrane region" description="Helical" evidence="1">
    <location>
        <begin position="75"/>
        <end position="99"/>
    </location>
</feature>
<evidence type="ECO:0008006" key="4">
    <source>
        <dbReference type="Google" id="ProtNLM"/>
    </source>
</evidence>
<gene>
    <name evidence="2" type="ORF">GE115_13035</name>
</gene>
<keyword evidence="1" id="KW-0472">Membrane</keyword>
<feature type="transmembrane region" description="Helical" evidence="1">
    <location>
        <begin position="45"/>
        <end position="68"/>
    </location>
</feature>